<evidence type="ECO:0000256" key="2">
    <source>
        <dbReference type="ARBA" id="ARBA00006275"/>
    </source>
</evidence>
<dbReference type="CDD" id="cd08977">
    <property type="entry name" value="SusD"/>
    <property type="match status" value="1"/>
</dbReference>
<dbReference type="InterPro" id="IPR033985">
    <property type="entry name" value="SusD-like_N"/>
</dbReference>
<dbReference type="GO" id="GO:0009279">
    <property type="term" value="C:cell outer membrane"/>
    <property type="evidence" value="ECO:0007669"/>
    <property type="project" value="UniProtKB-SubCell"/>
</dbReference>
<keyword evidence="5" id="KW-0998">Cell outer membrane</keyword>
<keyword evidence="3 6" id="KW-0732">Signal</keyword>
<dbReference type="PROSITE" id="PS51257">
    <property type="entry name" value="PROKAR_LIPOPROTEIN"/>
    <property type="match status" value="1"/>
</dbReference>
<dbReference type="EMBL" id="QPKV01000013">
    <property type="protein sequence ID" value="RDC54534.1"/>
    <property type="molecule type" value="Genomic_DNA"/>
</dbReference>
<evidence type="ECO:0000256" key="4">
    <source>
        <dbReference type="ARBA" id="ARBA00023136"/>
    </source>
</evidence>
<feature type="domain" description="RagB/SusD" evidence="7">
    <location>
        <begin position="315"/>
        <end position="438"/>
    </location>
</feature>
<dbReference type="InterPro" id="IPR012944">
    <property type="entry name" value="SusD_RagB_dom"/>
</dbReference>
<organism evidence="9 10">
    <name type="scientific">Pedobacter chinensis</name>
    <dbReference type="NCBI Taxonomy" id="2282421"/>
    <lineage>
        <taxon>Bacteria</taxon>
        <taxon>Pseudomonadati</taxon>
        <taxon>Bacteroidota</taxon>
        <taxon>Sphingobacteriia</taxon>
        <taxon>Sphingobacteriales</taxon>
        <taxon>Sphingobacteriaceae</taxon>
        <taxon>Pedobacter</taxon>
    </lineage>
</organism>
<comment type="caution">
    <text evidence="9">The sequence shown here is derived from an EMBL/GenBank/DDBJ whole genome shotgun (WGS) entry which is preliminary data.</text>
</comment>
<proteinExistence type="inferred from homology"/>
<dbReference type="AlphaFoldDB" id="A0A369PPS0"/>
<feature type="domain" description="RagB/SusD" evidence="7">
    <location>
        <begin position="531"/>
        <end position="634"/>
    </location>
</feature>
<dbReference type="InterPro" id="IPR011990">
    <property type="entry name" value="TPR-like_helical_dom_sf"/>
</dbReference>
<comment type="similarity">
    <text evidence="2">Belongs to the SusD family.</text>
</comment>
<sequence>MKNKYILAFLFVMGLSSSCKKFLDTEPTDFYSPVNFYNTADQLQIALNGVYSTMMLERMYGQVHHFNFVSTTDEMLPDRATSNETRGLYYTYDAGHSYVQDCWQYPYIAINNANVLIDNINKPAMDEKQRGYIKGQALFLRAYNYFLLTIQFGEVPLVLHQPGIAEVNIPAASQPAIYTQIVADLKEAETLLQGRTSASLGYNDQVTITAVQAMLARVYLYWAGYPVNDTSKYADAIIYADKVINSGQHALNPDYKQVFINLFQDKYDVKEDILEWGSAGAAAGVTNKTGNDIGNFNGIISAILIVNGTFEPTSYAAAGWVRITKKLFDSYEVEPSSTLVNKASLDTRRDWNCPDYIWTTNASAGTRVKTDRPSPWQMNTGKFRREYAPAEIRNSGTYNANWPVIRYADVLLIKAEAENQVNGPTAAAYDAINQVRRRGYGTMYGNIVKNISVVNGGSGYSATNPPLVTISGGGGSGATATAIVSTGGVVTGIKLTSRGNLTTAGPYFTSAPTVTIAPPATGVTATATATITNGTEYLLTPGLSKTDFQLAIRDERMREMCFEASRKYDLVRWGNFAGDLQAFGNYAAADGVTAGNGNINGYQGLITVTSRYSLMPKPTYELNLNKALKQNPGY</sequence>
<feature type="chain" id="PRO_5016620573" evidence="6">
    <location>
        <begin position="22"/>
        <end position="634"/>
    </location>
</feature>
<gene>
    <name evidence="9" type="ORF">DU508_21455</name>
</gene>
<evidence type="ECO:0000313" key="10">
    <source>
        <dbReference type="Proteomes" id="UP000253961"/>
    </source>
</evidence>
<evidence type="ECO:0000313" key="9">
    <source>
        <dbReference type="EMBL" id="RDC54534.1"/>
    </source>
</evidence>
<dbReference type="RefSeq" id="WP_115404711.1">
    <property type="nucleotide sequence ID" value="NZ_QPKV01000013.1"/>
</dbReference>
<evidence type="ECO:0000256" key="6">
    <source>
        <dbReference type="SAM" id="SignalP"/>
    </source>
</evidence>
<dbReference type="OrthoDB" id="5694214at2"/>
<feature type="domain" description="SusD-like N-terminal" evidence="8">
    <location>
        <begin position="21"/>
        <end position="220"/>
    </location>
</feature>
<dbReference type="Proteomes" id="UP000253961">
    <property type="component" value="Unassembled WGS sequence"/>
</dbReference>
<dbReference type="Pfam" id="PF07980">
    <property type="entry name" value="SusD_RagB"/>
    <property type="match status" value="2"/>
</dbReference>
<protein>
    <submittedName>
        <fullName evidence="9">RagB/SusD family nutrient uptake outer membrane protein</fullName>
    </submittedName>
</protein>
<reference evidence="9 10" key="1">
    <citation type="submission" date="2018-07" db="EMBL/GenBank/DDBJ databases">
        <title>Pedobacter sp. nov., isolated from soil.</title>
        <authorList>
            <person name="Zhou L.Y."/>
            <person name="Du Z.J."/>
        </authorList>
    </citation>
    <scope>NUCLEOTIDE SEQUENCE [LARGE SCALE GENOMIC DNA]</scope>
    <source>
        <strain evidence="9 10">JDX94</strain>
    </source>
</reference>
<feature type="signal peptide" evidence="6">
    <location>
        <begin position="1"/>
        <end position="21"/>
    </location>
</feature>
<evidence type="ECO:0000256" key="3">
    <source>
        <dbReference type="ARBA" id="ARBA00022729"/>
    </source>
</evidence>
<name>A0A369PPS0_9SPHI</name>
<evidence type="ECO:0000256" key="5">
    <source>
        <dbReference type="ARBA" id="ARBA00023237"/>
    </source>
</evidence>
<evidence type="ECO:0000259" key="7">
    <source>
        <dbReference type="Pfam" id="PF07980"/>
    </source>
</evidence>
<dbReference type="SUPFAM" id="SSF48452">
    <property type="entry name" value="TPR-like"/>
    <property type="match status" value="1"/>
</dbReference>
<evidence type="ECO:0000259" key="8">
    <source>
        <dbReference type="Pfam" id="PF14322"/>
    </source>
</evidence>
<keyword evidence="10" id="KW-1185">Reference proteome</keyword>
<accession>A0A369PPS0</accession>
<dbReference type="Gene3D" id="1.25.40.390">
    <property type="match status" value="1"/>
</dbReference>
<comment type="subcellular location">
    <subcellularLocation>
        <location evidence="1">Cell outer membrane</location>
    </subcellularLocation>
</comment>
<keyword evidence="4" id="KW-0472">Membrane</keyword>
<dbReference type="Pfam" id="PF14322">
    <property type="entry name" value="SusD-like_3"/>
    <property type="match status" value="1"/>
</dbReference>
<evidence type="ECO:0000256" key="1">
    <source>
        <dbReference type="ARBA" id="ARBA00004442"/>
    </source>
</evidence>